<dbReference type="RefSeq" id="WP_088620944.1">
    <property type="nucleotide sequence ID" value="NZ_CP022129.1"/>
</dbReference>
<reference evidence="2 3" key="1">
    <citation type="submission" date="2017-06" db="EMBL/GenBank/DDBJ databases">
        <title>Genome Sequencing of the methanotroph Methylovulum psychrotolerants str. HV10-M2 isolated from a high-altitude environment.</title>
        <authorList>
            <person name="Mateos-Rivera A."/>
        </authorList>
    </citation>
    <scope>NUCLEOTIDE SEQUENCE [LARGE SCALE GENOMIC DNA]</scope>
    <source>
        <strain evidence="2 3">HV10_M2</strain>
    </source>
</reference>
<name>A0A1Z4C3J9_9GAMM</name>
<evidence type="ECO:0000313" key="3">
    <source>
        <dbReference type="Proteomes" id="UP000197019"/>
    </source>
</evidence>
<feature type="region of interest" description="Disordered" evidence="1">
    <location>
        <begin position="91"/>
        <end position="158"/>
    </location>
</feature>
<dbReference type="Proteomes" id="UP000197019">
    <property type="component" value="Chromosome"/>
</dbReference>
<keyword evidence="3" id="KW-1185">Reference proteome</keyword>
<organism evidence="2 3">
    <name type="scientific">Methylovulum psychrotolerans</name>
    <dbReference type="NCBI Taxonomy" id="1704499"/>
    <lineage>
        <taxon>Bacteria</taxon>
        <taxon>Pseudomonadati</taxon>
        <taxon>Pseudomonadota</taxon>
        <taxon>Gammaproteobacteria</taxon>
        <taxon>Methylococcales</taxon>
        <taxon>Methylococcaceae</taxon>
        <taxon>Methylovulum</taxon>
    </lineage>
</organism>
<dbReference type="OrthoDB" id="9802364at2"/>
<dbReference type="KEGG" id="mpsy:CEK71_19470"/>
<evidence type="ECO:0000313" key="2">
    <source>
        <dbReference type="EMBL" id="ASF48074.1"/>
    </source>
</evidence>
<dbReference type="AlphaFoldDB" id="A0A1Z4C3J9"/>
<protein>
    <submittedName>
        <fullName evidence="2">Uncharacterized protein</fullName>
    </submittedName>
</protein>
<accession>A0A1Z4C3J9</accession>
<feature type="compositionally biased region" description="Low complexity" evidence="1">
    <location>
        <begin position="101"/>
        <end position="121"/>
    </location>
</feature>
<evidence type="ECO:0000256" key="1">
    <source>
        <dbReference type="SAM" id="MobiDB-lite"/>
    </source>
</evidence>
<sequence length="273" mass="29105">MGYDGKGKLAVALAALYGYSAKSHNKTAELVKQAKDALGITSNAKHLPDDVKLSIYRWHVDRNNAATAIQTDIVGEPLSDTATIRAEPMADSAAIQVPPLAESTDSPETPEPEAAAQVEPSDPVSDSEAATATREPPPESNWGGVRLGAGRKPTGKQTVTVRVPVELVGMIEQAKRTGLINVTDNQSGYLQAKVSELEKALQYSKADYQALVKSHAQQIGERDRTIKALQPQPHPCQGLTQAGGKCPNKASREAVLGSYAVYLCAAHYRKLAV</sequence>
<gene>
    <name evidence="2" type="ORF">CEK71_19470</name>
</gene>
<proteinExistence type="predicted"/>
<dbReference type="EMBL" id="CP022129">
    <property type="protein sequence ID" value="ASF48074.1"/>
    <property type="molecule type" value="Genomic_DNA"/>
</dbReference>